<evidence type="ECO:0000256" key="3">
    <source>
        <dbReference type="RuleBase" id="RU003322"/>
    </source>
</evidence>
<dbReference type="Proteomes" id="UP000320707">
    <property type="component" value="Unassembled WGS sequence"/>
</dbReference>
<dbReference type="PRINTS" id="PR00301">
    <property type="entry name" value="HEATSHOCK70"/>
</dbReference>
<dbReference type="GO" id="GO:0140662">
    <property type="term" value="F:ATP-dependent protein folding chaperone"/>
    <property type="evidence" value="ECO:0007669"/>
    <property type="project" value="InterPro"/>
</dbReference>
<feature type="compositionally biased region" description="Low complexity" evidence="4">
    <location>
        <begin position="509"/>
        <end position="527"/>
    </location>
</feature>
<dbReference type="InterPro" id="IPR043129">
    <property type="entry name" value="ATPase_NBD"/>
</dbReference>
<evidence type="ECO:0000256" key="1">
    <source>
        <dbReference type="ARBA" id="ARBA00022741"/>
    </source>
</evidence>
<keyword evidence="2 3" id="KW-0067">ATP-binding</keyword>
<dbReference type="PANTHER" id="PTHR19375">
    <property type="entry name" value="HEAT SHOCK PROTEIN 70KDA"/>
    <property type="match status" value="1"/>
</dbReference>
<dbReference type="InterPro" id="IPR013126">
    <property type="entry name" value="Hsp_70_fam"/>
</dbReference>
<accession>A0A559LM81</accession>
<dbReference type="Pfam" id="PF00012">
    <property type="entry name" value="HSP70"/>
    <property type="match status" value="1"/>
</dbReference>
<comment type="similarity">
    <text evidence="3">Belongs to the heat shock protein 70 family.</text>
</comment>
<feature type="compositionally biased region" description="Basic residues" evidence="4">
    <location>
        <begin position="544"/>
        <end position="557"/>
    </location>
</feature>
<comment type="caution">
    <text evidence="5">The sequence shown here is derived from an EMBL/GenBank/DDBJ whole genome shotgun (WGS) entry which is preliminary data.</text>
</comment>
<evidence type="ECO:0000256" key="2">
    <source>
        <dbReference type="ARBA" id="ARBA00022840"/>
    </source>
</evidence>
<dbReference type="Gene3D" id="2.60.34.10">
    <property type="entry name" value="Substrate Binding Domain Of DNAk, Chain A, domain 1"/>
    <property type="match status" value="1"/>
</dbReference>
<organism evidence="5 6">
    <name type="scientific">Fusarium oxysporum f. sp. cubense</name>
    <dbReference type="NCBI Taxonomy" id="61366"/>
    <lineage>
        <taxon>Eukaryota</taxon>
        <taxon>Fungi</taxon>
        <taxon>Dikarya</taxon>
        <taxon>Ascomycota</taxon>
        <taxon>Pezizomycotina</taxon>
        <taxon>Sordariomycetes</taxon>
        <taxon>Hypocreomycetidae</taxon>
        <taxon>Hypocreales</taxon>
        <taxon>Nectriaceae</taxon>
        <taxon>Fusarium</taxon>
        <taxon>Fusarium oxysporum species complex</taxon>
    </lineage>
</organism>
<dbReference type="EMBL" id="SRMI01000003">
    <property type="protein sequence ID" value="TVY75375.1"/>
    <property type="molecule type" value="Genomic_DNA"/>
</dbReference>
<evidence type="ECO:0000256" key="4">
    <source>
        <dbReference type="SAM" id="MobiDB-lite"/>
    </source>
</evidence>
<gene>
    <name evidence="5" type="primary">KAR2</name>
    <name evidence="5" type="ORF">Focb16_v005992</name>
</gene>
<keyword evidence="1 3" id="KW-0547">Nucleotide-binding</keyword>
<reference evidence="5 6" key="1">
    <citation type="journal article" date="2019" name="Microbiol. Resour. Announc.">
        <title>High-quality draft genome sequence of Fusarium oxysporum f. sp. cubense strain 160527, a causal agent of Panama disease.</title>
        <authorList>
            <person name="Asai S."/>
            <person name="Ayukawa Y."/>
            <person name="Gan P."/>
            <person name="Masuda S."/>
            <person name="Komatsu K."/>
            <person name="Shirasu K."/>
            <person name="Arie T."/>
        </authorList>
    </citation>
    <scope>NUCLEOTIDE SEQUENCE [LARGE SCALE GENOMIC DNA]</scope>
    <source>
        <strain evidence="5 6">160527</strain>
    </source>
</reference>
<dbReference type="GO" id="GO:0005524">
    <property type="term" value="F:ATP binding"/>
    <property type="evidence" value="ECO:0007669"/>
    <property type="project" value="UniProtKB-KW"/>
</dbReference>
<dbReference type="SUPFAM" id="SSF53067">
    <property type="entry name" value="Actin-like ATPase domain"/>
    <property type="match status" value="1"/>
</dbReference>
<protein>
    <submittedName>
        <fullName evidence="5">Endoplasmic reticulum chaperone BiP</fullName>
    </submittedName>
</protein>
<dbReference type="Gene3D" id="3.90.640.10">
    <property type="entry name" value="Actin, Chain A, domain 4"/>
    <property type="match status" value="1"/>
</dbReference>
<dbReference type="AlphaFoldDB" id="A0A559LM81"/>
<proteinExistence type="inferred from homology"/>
<sequence length="557" mass="61566">MHDKEPVVLALDIGTTHCVGATLKNGKPYAIDLGYGKKSVSSNHAIYSDGQFDVGTMDDTAPPTNGLLVTNIKRLIGRRDGQLVNDITNWNLPFEINDEGAAVCRFRGEEIRPEEFYAYNIINIKQLAKDDIKDEVEEYAIAIPAYFGDGQRQSVLDGAKIAGIPKATLINEPTAAIIGHVTSHPETEGELFLVVDIGAGTADVSLVDVNTDRTTFHVKGTSGDSHSGGEEYTYKIVDMVNEKKDHGLSAHALKMACENAKKSGGATIRVRLSEDSFVLKKEDHKKAVKDLLSRLERVIYEAFPQDLRIDDVDHVLMVGGGCWHPLVYEFCQELFGKERVTRPGNLCTLVAEGAALAVRRNNKLQITEVLTQPVGINTQVPPDEEADEEADEEVDEQQGVMKVILNRNESIPCSNSERFKAVHDEETEIRVFSGENVNSSENTFLRSFFIDTIKDEYFIVSLKAEPNEKFTVTVTREKNQEVVKVIEKSPGLSEEEIKILQEKAHIRCTSDSASDGDAGADTGADTSRNSAGSKKRKNDERKKQNNSKTRKKQRGRG</sequence>
<dbReference type="InterPro" id="IPR029047">
    <property type="entry name" value="HSP70_peptide-bd_sf"/>
</dbReference>
<dbReference type="Gene3D" id="3.30.420.40">
    <property type="match status" value="2"/>
</dbReference>
<feature type="region of interest" description="Disordered" evidence="4">
    <location>
        <begin position="508"/>
        <end position="557"/>
    </location>
</feature>
<evidence type="ECO:0000313" key="5">
    <source>
        <dbReference type="EMBL" id="TVY75375.1"/>
    </source>
</evidence>
<evidence type="ECO:0000313" key="6">
    <source>
        <dbReference type="Proteomes" id="UP000320707"/>
    </source>
</evidence>
<dbReference type="SUPFAM" id="SSF100920">
    <property type="entry name" value="Heat shock protein 70kD (HSP70), peptide-binding domain"/>
    <property type="match status" value="1"/>
</dbReference>
<name>A0A559LM81_FUSOC</name>